<comment type="caution">
    <text evidence="1">The sequence shown here is derived from an EMBL/GenBank/DDBJ whole genome shotgun (WGS) entry which is preliminary data.</text>
</comment>
<feature type="non-terminal residue" evidence="1">
    <location>
        <position position="60"/>
    </location>
</feature>
<name>A0A9W7ZTX8_9FUNG</name>
<proteinExistence type="predicted"/>
<organism evidence="1 2">
    <name type="scientific">Mycoemilia scoparia</name>
    <dbReference type="NCBI Taxonomy" id="417184"/>
    <lineage>
        <taxon>Eukaryota</taxon>
        <taxon>Fungi</taxon>
        <taxon>Fungi incertae sedis</taxon>
        <taxon>Zoopagomycota</taxon>
        <taxon>Kickxellomycotina</taxon>
        <taxon>Kickxellomycetes</taxon>
        <taxon>Kickxellales</taxon>
        <taxon>Kickxellaceae</taxon>
        <taxon>Mycoemilia</taxon>
    </lineage>
</organism>
<evidence type="ECO:0000313" key="2">
    <source>
        <dbReference type="Proteomes" id="UP001150538"/>
    </source>
</evidence>
<sequence>MCYDLPTEIAVNENILDAKEEEKEEIQKCIDTYGGAVHWTDGCNMFGCVAGDAKLPGEYG</sequence>
<reference evidence="1" key="1">
    <citation type="submission" date="2022-07" db="EMBL/GenBank/DDBJ databases">
        <title>Phylogenomic reconstructions and comparative analyses of Kickxellomycotina fungi.</title>
        <authorList>
            <person name="Reynolds N.K."/>
            <person name="Stajich J.E."/>
            <person name="Barry K."/>
            <person name="Grigoriev I.V."/>
            <person name="Crous P."/>
            <person name="Smith M.E."/>
        </authorList>
    </citation>
    <scope>NUCLEOTIDE SEQUENCE</scope>
    <source>
        <strain evidence="1">NBRC 100468</strain>
    </source>
</reference>
<gene>
    <name evidence="1" type="ORF">H4219_006207</name>
</gene>
<keyword evidence="2" id="KW-1185">Reference proteome</keyword>
<protein>
    <submittedName>
        <fullName evidence="1">Uncharacterized protein</fullName>
    </submittedName>
</protein>
<dbReference type="AlphaFoldDB" id="A0A9W7ZTX8"/>
<dbReference type="EMBL" id="JANBPU010000576">
    <property type="protein sequence ID" value="KAJ1910446.1"/>
    <property type="molecule type" value="Genomic_DNA"/>
</dbReference>
<accession>A0A9W7ZTX8</accession>
<evidence type="ECO:0000313" key="1">
    <source>
        <dbReference type="EMBL" id="KAJ1910446.1"/>
    </source>
</evidence>
<dbReference type="Proteomes" id="UP001150538">
    <property type="component" value="Unassembled WGS sequence"/>
</dbReference>